<dbReference type="EMBL" id="GGEC01070841">
    <property type="protein sequence ID" value="MBX51325.1"/>
    <property type="molecule type" value="Transcribed_RNA"/>
</dbReference>
<proteinExistence type="predicted"/>
<name>A0A2P2P9A4_RHIMU</name>
<accession>A0A2P2P9A4</accession>
<evidence type="ECO:0000313" key="1">
    <source>
        <dbReference type="EMBL" id="MBX51325.1"/>
    </source>
</evidence>
<reference evidence="1" key="1">
    <citation type="submission" date="2018-02" db="EMBL/GenBank/DDBJ databases">
        <title>Rhizophora mucronata_Transcriptome.</title>
        <authorList>
            <person name="Meera S.P."/>
            <person name="Sreeshan A."/>
            <person name="Augustine A."/>
        </authorList>
    </citation>
    <scope>NUCLEOTIDE SEQUENCE</scope>
    <source>
        <tissue evidence="1">Leaf</tissue>
    </source>
</reference>
<organism evidence="1">
    <name type="scientific">Rhizophora mucronata</name>
    <name type="common">Asiatic mangrove</name>
    <dbReference type="NCBI Taxonomy" id="61149"/>
    <lineage>
        <taxon>Eukaryota</taxon>
        <taxon>Viridiplantae</taxon>
        <taxon>Streptophyta</taxon>
        <taxon>Embryophyta</taxon>
        <taxon>Tracheophyta</taxon>
        <taxon>Spermatophyta</taxon>
        <taxon>Magnoliopsida</taxon>
        <taxon>eudicotyledons</taxon>
        <taxon>Gunneridae</taxon>
        <taxon>Pentapetalae</taxon>
        <taxon>rosids</taxon>
        <taxon>fabids</taxon>
        <taxon>Malpighiales</taxon>
        <taxon>Rhizophoraceae</taxon>
        <taxon>Rhizophora</taxon>
    </lineage>
</organism>
<protein>
    <submittedName>
        <fullName evidence="1">Uncharacterized protein</fullName>
    </submittedName>
</protein>
<sequence length="8" mass="959">MGTFPFLF</sequence>